<comment type="caution">
    <text evidence="12">The sequence shown here is derived from an EMBL/GenBank/DDBJ whole genome shotgun (WGS) entry which is preliminary data.</text>
</comment>
<evidence type="ECO:0000256" key="3">
    <source>
        <dbReference type="ARBA" id="ARBA00023012"/>
    </source>
</evidence>
<dbReference type="SMART" id="SM00448">
    <property type="entry name" value="REC"/>
    <property type="match status" value="1"/>
</dbReference>
<dbReference type="InterPro" id="IPR001789">
    <property type="entry name" value="Sig_transdc_resp-reg_receiver"/>
</dbReference>
<dbReference type="InterPro" id="IPR001867">
    <property type="entry name" value="OmpR/PhoB-type_DNA-bd"/>
</dbReference>
<evidence type="ECO:0000256" key="4">
    <source>
        <dbReference type="ARBA" id="ARBA00023015"/>
    </source>
</evidence>
<evidence type="ECO:0000256" key="9">
    <source>
        <dbReference type="PROSITE-ProRule" id="PRU01091"/>
    </source>
</evidence>
<sequence>MRILVVEDEKRLADTLCELLAYHRYTADAAYDGETGLDNALSGIYDAVILDVMMPKKNGYQVVQELRKAGVSTPVLMLTAKSETSDKVEGLDHGADYYLTKPFETEELLACLRALLRRQEEIVPEELTFEGLSLNLSSCVLSYEGHSVRLSSKEFEMMRLLLSGSGNVIPKETLLLKVWGYDSQAEDNHVEVYISFLRKKLFHIHCPVTIESARRLGYFLKGTDTV</sequence>
<keyword evidence="3" id="KW-0902">Two-component regulatory system</keyword>
<evidence type="ECO:0000256" key="2">
    <source>
        <dbReference type="ARBA" id="ARBA00022553"/>
    </source>
</evidence>
<dbReference type="SMART" id="SM00862">
    <property type="entry name" value="Trans_reg_C"/>
    <property type="match status" value="1"/>
</dbReference>
<keyword evidence="5 9" id="KW-0238">DNA-binding</keyword>
<protein>
    <recommendedName>
        <fullName evidence="1">Stage 0 sporulation protein A homolog</fullName>
    </recommendedName>
</protein>
<dbReference type="PROSITE" id="PS51755">
    <property type="entry name" value="OMPR_PHOB"/>
    <property type="match status" value="1"/>
</dbReference>
<feature type="domain" description="OmpR/PhoB-type" evidence="11">
    <location>
        <begin position="124"/>
        <end position="222"/>
    </location>
</feature>
<dbReference type="GeneID" id="90533991"/>
<reference evidence="12 13" key="1">
    <citation type="submission" date="2022-06" db="EMBL/GenBank/DDBJ databases">
        <title>Isolation of gut microbiota from human fecal samples.</title>
        <authorList>
            <person name="Pamer E.G."/>
            <person name="Barat B."/>
            <person name="Waligurski E."/>
            <person name="Medina S."/>
            <person name="Paddock L."/>
            <person name="Mostad J."/>
        </authorList>
    </citation>
    <scope>NUCLEOTIDE SEQUENCE [LARGE SCALE GENOMIC DNA]</scope>
    <source>
        <strain evidence="12 13">DFI.9.73</strain>
    </source>
</reference>
<feature type="modified residue" description="4-aspartylphosphate" evidence="8">
    <location>
        <position position="51"/>
    </location>
</feature>
<dbReference type="RefSeq" id="WP_066867547.1">
    <property type="nucleotide sequence ID" value="NZ_CABKVV010000014.1"/>
</dbReference>
<feature type="domain" description="Response regulatory" evidence="10">
    <location>
        <begin position="2"/>
        <end position="116"/>
    </location>
</feature>
<dbReference type="CDD" id="cd00383">
    <property type="entry name" value="trans_reg_C"/>
    <property type="match status" value="1"/>
</dbReference>
<evidence type="ECO:0000256" key="1">
    <source>
        <dbReference type="ARBA" id="ARBA00018672"/>
    </source>
</evidence>
<dbReference type="PANTHER" id="PTHR48111">
    <property type="entry name" value="REGULATOR OF RPOS"/>
    <property type="match status" value="1"/>
</dbReference>
<keyword evidence="6" id="KW-0804">Transcription</keyword>
<dbReference type="EMBL" id="JANFZH010000007">
    <property type="protein sequence ID" value="MCQ4839190.1"/>
    <property type="molecule type" value="Genomic_DNA"/>
</dbReference>
<keyword evidence="13" id="KW-1185">Reference proteome</keyword>
<evidence type="ECO:0000256" key="8">
    <source>
        <dbReference type="PROSITE-ProRule" id="PRU00169"/>
    </source>
</evidence>
<dbReference type="InterPro" id="IPR011006">
    <property type="entry name" value="CheY-like_superfamily"/>
</dbReference>
<organism evidence="12 13">
    <name type="scientific">Neglectibacter timonensis</name>
    <dbReference type="NCBI Taxonomy" id="1776382"/>
    <lineage>
        <taxon>Bacteria</taxon>
        <taxon>Bacillati</taxon>
        <taxon>Bacillota</taxon>
        <taxon>Clostridia</taxon>
        <taxon>Eubacteriales</taxon>
        <taxon>Oscillospiraceae</taxon>
        <taxon>Neglectibacter</taxon>
    </lineage>
</organism>
<dbReference type="Pfam" id="PF00486">
    <property type="entry name" value="Trans_reg_C"/>
    <property type="match status" value="1"/>
</dbReference>
<evidence type="ECO:0000256" key="7">
    <source>
        <dbReference type="ARBA" id="ARBA00024867"/>
    </source>
</evidence>
<name>A0ABT1RY30_9FIRM</name>
<dbReference type="Gene3D" id="3.40.50.2300">
    <property type="match status" value="1"/>
</dbReference>
<dbReference type="Gene3D" id="6.10.250.690">
    <property type="match status" value="1"/>
</dbReference>
<evidence type="ECO:0000313" key="13">
    <source>
        <dbReference type="Proteomes" id="UP001524473"/>
    </source>
</evidence>
<evidence type="ECO:0000256" key="6">
    <source>
        <dbReference type="ARBA" id="ARBA00023163"/>
    </source>
</evidence>
<dbReference type="Pfam" id="PF00072">
    <property type="entry name" value="Response_reg"/>
    <property type="match status" value="1"/>
</dbReference>
<evidence type="ECO:0000259" key="11">
    <source>
        <dbReference type="PROSITE" id="PS51755"/>
    </source>
</evidence>
<dbReference type="Gene3D" id="1.10.10.10">
    <property type="entry name" value="Winged helix-like DNA-binding domain superfamily/Winged helix DNA-binding domain"/>
    <property type="match status" value="1"/>
</dbReference>
<feature type="DNA-binding region" description="OmpR/PhoB-type" evidence="9">
    <location>
        <begin position="124"/>
        <end position="222"/>
    </location>
</feature>
<proteinExistence type="predicted"/>
<evidence type="ECO:0000256" key="5">
    <source>
        <dbReference type="ARBA" id="ARBA00023125"/>
    </source>
</evidence>
<accession>A0ABT1RY30</accession>
<keyword evidence="2 8" id="KW-0597">Phosphoprotein</keyword>
<dbReference type="InterPro" id="IPR036388">
    <property type="entry name" value="WH-like_DNA-bd_sf"/>
</dbReference>
<gene>
    <name evidence="12" type="ORF">NE695_04590</name>
</gene>
<comment type="function">
    <text evidence="7">May play the central regulatory role in sporulation. It may be an element of the effector pathway responsible for the activation of sporulation genes in response to nutritional stress. Spo0A may act in concert with spo0H (a sigma factor) to control the expression of some genes that are critical to the sporulation process.</text>
</comment>
<dbReference type="PROSITE" id="PS50110">
    <property type="entry name" value="RESPONSE_REGULATORY"/>
    <property type="match status" value="1"/>
</dbReference>
<dbReference type="SUPFAM" id="SSF52172">
    <property type="entry name" value="CheY-like"/>
    <property type="match status" value="1"/>
</dbReference>
<dbReference type="InterPro" id="IPR039420">
    <property type="entry name" value="WalR-like"/>
</dbReference>
<dbReference type="PANTHER" id="PTHR48111:SF22">
    <property type="entry name" value="REGULATOR OF RPOS"/>
    <property type="match status" value="1"/>
</dbReference>
<evidence type="ECO:0000313" key="12">
    <source>
        <dbReference type="EMBL" id="MCQ4839190.1"/>
    </source>
</evidence>
<evidence type="ECO:0000259" key="10">
    <source>
        <dbReference type="PROSITE" id="PS50110"/>
    </source>
</evidence>
<dbReference type="Proteomes" id="UP001524473">
    <property type="component" value="Unassembled WGS sequence"/>
</dbReference>
<keyword evidence="4" id="KW-0805">Transcription regulation</keyword>